<proteinExistence type="predicted"/>
<name>A0ACC2X2U8_9TREE</name>
<gene>
    <name evidence="1" type="ORF">QFC24_006203</name>
</gene>
<dbReference type="EMBL" id="JASBWV010000029">
    <property type="protein sequence ID" value="KAJ9118374.1"/>
    <property type="molecule type" value="Genomic_DNA"/>
</dbReference>
<evidence type="ECO:0000313" key="2">
    <source>
        <dbReference type="Proteomes" id="UP001234202"/>
    </source>
</evidence>
<reference evidence="1" key="1">
    <citation type="submission" date="2023-04" db="EMBL/GenBank/DDBJ databases">
        <title>Draft Genome sequencing of Naganishia species isolated from polar environments using Oxford Nanopore Technology.</title>
        <authorList>
            <person name="Leo P."/>
            <person name="Venkateswaran K."/>
        </authorList>
    </citation>
    <scope>NUCLEOTIDE SEQUENCE</scope>
    <source>
        <strain evidence="1">DBVPG 5303</strain>
    </source>
</reference>
<evidence type="ECO:0000313" key="1">
    <source>
        <dbReference type="EMBL" id="KAJ9118374.1"/>
    </source>
</evidence>
<keyword evidence="2" id="KW-1185">Reference proteome</keyword>
<protein>
    <submittedName>
        <fullName evidence="1">Uncharacterized protein</fullName>
    </submittedName>
</protein>
<comment type="caution">
    <text evidence="1">The sequence shown here is derived from an EMBL/GenBank/DDBJ whole genome shotgun (WGS) entry which is preliminary data.</text>
</comment>
<organism evidence="1 2">
    <name type="scientific">Naganishia onofrii</name>
    <dbReference type="NCBI Taxonomy" id="1851511"/>
    <lineage>
        <taxon>Eukaryota</taxon>
        <taxon>Fungi</taxon>
        <taxon>Dikarya</taxon>
        <taxon>Basidiomycota</taxon>
        <taxon>Agaricomycotina</taxon>
        <taxon>Tremellomycetes</taxon>
        <taxon>Filobasidiales</taxon>
        <taxon>Filobasidiaceae</taxon>
        <taxon>Naganishia</taxon>
    </lineage>
</organism>
<accession>A0ACC2X2U8</accession>
<sequence length="564" mass="60121">MEDDDVKQKVSPETVTVLETEGQPLRDDEQKLHMRSILVLLFATNIAIPLGGAEKSIWLSQSIAIATAVLSPVFSRGSDLFGRKYFVVGACVCGFVGGLVIGRATSMNMAIAGAAITGISYGAQPLAFAIPSEVMPRKYRIIANLGANVAGGIGAVLALLIGSSLMRNHHESKFRILFYISAAAYGFSAIVCQLFYNPPRLDSQVGSVANRLACMDWVGYALFTGALALFSMGLTWGKNPYPWSSPHVLAPLLVGLGLAVILIIHQWKVRRDGLFDRHIFSKSRNPGIVFAITNYYPIVAGVAFESDLRRVTTMLSIGFFTVFIVSPFIGLYSKIFKDVKWLTFSGFALFAAFFGAMLSVGLESRTGMWIFPVLFGLGLATGLTGLMAAAQFGAPTDSIATVSALVISSRSLGGSVGLAICEALCIADELQQETDAYTSIMLGTAIFSTRLSTQLPAQIASHVLPLGFNPQYLGQLIGGLSSQNIPAVIAIPGISPEIIAAGVVGLKLAFIAAAKYVWVVGIAITGAAAVVCLFIENLSQEYTAVIDHPVELKMETEISHKESS</sequence>
<dbReference type="Proteomes" id="UP001234202">
    <property type="component" value="Unassembled WGS sequence"/>
</dbReference>